<protein>
    <submittedName>
        <fullName evidence="1">Uncharacterized protein</fullName>
    </submittedName>
</protein>
<dbReference type="GeneID" id="89934643"/>
<keyword evidence="2" id="KW-1185">Reference proteome</keyword>
<evidence type="ECO:0000313" key="1">
    <source>
        <dbReference type="EMBL" id="KAK4112833.1"/>
    </source>
</evidence>
<gene>
    <name evidence="1" type="ORF">N656DRAFT_678212</name>
</gene>
<accession>A0AAN6TEB7</accession>
<comment type="caution">
    <text evidence="1">The sequence shown here is derived from an EMBL/GenBank/DDBJ whole genome shotgun (WGS) entry which is preliminary data.</text>
</comment>
<reference evidence="1" key="2">
    <citation type="submission" date="2023-05" db="EMBL/GenBank/DDBJ databases">
        <authorList>
            <consortium name="Lawrence Berkeley National Laboratory"/>
            <person name="Steindorff A."/>
            <person name="Hensen N."/>
            <person name="Bonometti L."/>
            <person name="Westerberg I."/>
            <person name="Brannstrom I.O."/>
            <person name="Guillou S."/>
            <person name="Cros-Aarteil S."/>
            <person name="Calhoun S."/>
            <person name="Haridas S."/>
            <person name="Kuo A."/>
            <person name="Mondo S."/>
            <person name="Pangilinan J."/>
            <person name="Riley R."/>
            <person name="Labutti K."/>
            <person name="Andreopoulos B."/>
            <person name="Lipzen A."/>
            <person name="Chen C."/>
            <person name="Yanf M."/>
            <person name="Daum C."/>
            <person name="Ng V."/>
            <person name="Clum A."/>
            <person name="Ohm R."/>
            <person name="Martin F."/>
            <person name="Silar P."/>
            <person name="Natvig D."/>
            <person name="Lalanne C."/>
            <person name="Gautier V."/>
            <person name="Ament-Velasquez S.L."/>
            <person name="Kruys A."/>
            <person name="Hutchinson M.I."/>
            <person name="Powell A.J."/>
            <person name="Barry K."/>
            <person name="Miller A.N."/>
            <person name="Grigoriev I.V."/>
            <person name="Debuchy R."/>
            <person name="Gladieux P."/>
            <person name="Thoren M.H."/>
            <person name="Johannesson H."/>
        </authorList>
    </citation>
    <scope>NUCLEOTIDE SEQUENCE</scope>
    <source>
        <strain evidence="1">CBS 508.74</strain>
    </source>
</reference>
<feature type="non-terminal residue" evidence="1">
    <location>
        <position position="99"/>
    </location>
</feature>
<name>A0AAN6TEB7_9PEZI</name>
<dbReference type="AlphaFoldDB" id="A0AAN6TEB7"/>
<evidence type="ECO:0000313" key="2">
    <source>
        <dbReference type="Proteomes" id="UP001302812"/>
    </source>
</evidence>
<organism evidence="1 2">
    <name type="scientific">Canariomyces notabilis</name>
    <dbReference type="NCBI Taxonomy" id="2074819"/>
    <lineage>
        <taxon>Eukaryota</taxon>
        <taxon>Fungi</taxon>
        <taxon>Dikarya</taxon>
        <taxon>Ascomycota</taxon>
        <taxon>Pezizomycotina</taxon>
        <taxon>Sordariomycetes</taxon>
        <taxon>Sordariomycetidae</taxon>
        <taxon>Sordariales</taxon>
        <taxon>Chaetomiaceae</taxon>
        <taxon>Canariomyces</taxon>
    </lineage>
</organism>
<proteinExistence type="predicted"/>
<dbReference type="RefSeq" id="XP_064670403.1">
    <property type="nucleotide sequence ID" value="XM_064810518.1"/>
</dbReference>
<sequence length="99" mass="11015">REALNIGPPFPQDDTVIIQPLPSKGCTTTLTETLGYPCDWDGTLTVYPSTVLQTRQVNCNGCDNLLVQKDYYFCPNQRINATARVGTPSTYWNTVCRPS</sequence>
<dbReference type="Proteomes" id="UP001302812">
    <property type="component" value="Unassembled WGS sequence"/>
</dbReference>
<reference evidence="1" key="1">
    <citation type="journal article" date="2023" name="Mol. Phylogenet. Evol.">
        <title>Genome-scale phylogeny and comparative genomics of the fungal order Sordariales.</title>
        <authorList>
            <person name="Hensen N."/>
            <person name="Bonometti L."/>
            <person name="Westerberg I."/>
            <person name="Brannstrom I.O."/>
            <person name="Guillou S."/>
            <person name="Cros-Aarteil S."/>
            <person name="Calhoun S."/>
            <person name="Haridas S."/>
            <person name="Kuo A."/>
            <person name="Mondo S."/>
            <person name="Pangilinan J."/>
            <person name="Riley R."/>
            <person name="LaButti K."/>
            <person name="Andreopoulos B."/>
            <person name="Lipzen A."/>
            <person name="Chen C."/>
            <person name="Yan M."/>
            <person name="Daum C."/>
            <person name="Ng V."/>
            <person name="Clum A."/>
            <person name="Steindorff A."/>
            <person name="Ohm R.A."/>
            <person name="Martin F."/>
            <person name="Silar P."/>
            <person name="Natvig D.O."/>
            <person name="Lalanne C."/>
            <person name="Gautier V."/>
            <person name="Ament-Velasquez S.L."/>
            <person name="Kruys A."/>
            <person name="Hutchinson M.I."/>
            <person name="Powell A.J."/>
            <person name="Barry K."/>
            <person name="Miller A.N."/>
            <person name="Grigoriev I.V."/>
            <person name="Debuchy R."/>
            <person name="Gladieux P."/>
            <person name="Hiltunen Thoren M."/>
            <person name="Johannesson H."/>
        </authorList>
    </citation>
    <scope>NUCLEOTIDE SEQUENCE</scope>
    <source>
        <strain evidence="1">CBS 508.74</strain>
    </source>
</reference>
<dbReference type="EMBL" id="MU853341">
    <property type="protein sequence ID" value="KAK4112833.1"/>
    <property type="molecule type" value="Genomic_DNA"/>
</dbReference>
<feature type="non-terminal residue" evidence="1">
    <location>
        <position position="1"/>
    </location>
</feature>